<evidence type="ECO:0000259" key="1">
    <source>
        <dbReference type="Pfam" id="PF14062"/>
    </source>
</evidence>
<reference evidence="2 3" key="1">
    <citation type="submission" date="2023-05" db="EMBL/GenBank/DDBJ databases">
        <title>Sequencing and Assembly of Streptomyces sp. NP73.</title>
        <authorList>
            <person name="Konwar A.N."/>
            <person name="Saikia K."/>
            <person name="Thakur D."/>
        </authorList>
    </citation>
    <scope>NUCLEOTIDE SEQUENCE [LARGE SCALE GENOMIC DNA]</scope>
    <source>
        <strain evidence="2 3">NP73</strain>
    </source>
</reference>
<comment type="caution">
    <text evidence="2">The sequence shown here is derived from an EMBL/GenBank/DDBJ whole genome shotgun (WGS) entry which is preliminary data.</text>
</comment>
<proteinExistence type="predicted"/>
<evidence type="ECO:0000313" key="3">
    <source>
        <dbReference type="Proteomes" id="UP001223390"/>
    </source>
</evidence>
<protein>
    <submittedName>
        <fullName evidence="2">DUF4253 domain-containing protein</fullName>
    </submittedName>
</protein>
<dbReference type="Pfam" id="PF14062">
    <property type="entry name" value="DUF4253"/>
    <property type="match status" value="1"/>
</dbReference>
<dbReference type="InterPro" id="IPR025349">
    <property type="entry name" value="DUF4253"/>
</dbReference>
<keyword evidence="3" id="KW-1185">Reference proteome</keyword>
<evidence type="ECO:0000313" key="2">
    <source>
        <dbReference type="EMBL" id="MDK9500797.1"/>
    </source>
</evidence>
<dbReference type="EMBL" id="JASITI010000073">
    <property type="protein sequence ID" value="MDK9500797.1"/>
    <property type="molecule type" value="Genomic_DNA"/>
</dbReference>
<organism evidence="2 3">
    <name type="scientific">Streptomyces katrae</name>
    <dbReference type="NCBI Taxonomy" id="68223"/>
    <lineage>
        <taxon>Bacteria</taxon>
        <taxon>Bacillati</taxon>
        <taxon>Actinomycetota</taxon>
        <taxon>Actinomycetes</taxon>
        <taxon>Kitasatosporales</taxon>
        <taxon>Streptomycetaceae</taxon>
        <taxon>Streptomyces</taxon>
    </lineage>
</organism>
<sequence>MADDPHPLSVLDVPGGFAGLPSGGLVTRAVRRGRLRRGRDEPLLWLSDGPVDAPAAAYPAPAGLLPVLLHDQYGPREWWRDGDHAEPDRCSDPDDHDAETVLREWWDAVVPDPEEGEEGAELIAPFGRAWPGTARPGTPVEEPAAAVGAVARELLAQGWLGDGPRLALAPARRGADVPAAIGWRGPVNHDNDTARVCAVLRSWEDRFGARVLAIGFDRLDLSVAAPPRTLAEALPVAAEHFAFCPDNVWQGSGTVRDYAAEALVGAAHWSFWWD</sequence>
<dbReference type="RefSeq" id="WP_285346306.1">
    <property type="nucleotide sequence ID" value="NZ_JASITI010000073.1"/>
</dbReference>
<dbReference type="Proteomes" id="UP001223390">
    <property type="component" value="Unassembled WGS sequence"/>
</dbReference>
<gene>
    <name evidence="2" type="ORF">QEZ40_006816</name>
</gene>
<feature type="domain" description="DUF4253" evidence="1">
    <location>
        <begin position="165"/>
        <end position="274"/>
    </location>
</feature>
<accession>A0ABT7H4H4</accession>
<name>A0ABT7H4H4_9ACTN</name>